<keyword evidence="6" id="KW-1185">Reference proteome</keyword>
<keyword evidence="3" id="KW-0812">Transmembrane</keyword>
<name>A0ABS9ZSI2_9SPHI</name>
<keyword evidence="1" id="KW-0479">Metal-binding</keyword>
<feature type="transmembrane region" description="Helical" evidence="3">
    <location>
        <begin position="75"/>
        <end position="98"/>
    </location>
</feature>
<dbReference type="InterPro" id="IPR029052">
    <property type="entry name" value="Metallo-depent_PP-like"/>
</dbReference>
<proteinExistence type="predicted"/>
<feature type="transmembrane region" description="Helical" evidence="3">
    <location>
        <begin position="118"/>
        <end position="139"/>
    </location>
</feature>
<dbReference type="PANTHER" id="PTHR31302:SF31">
    <property type="entry name" value="PHOSPHODIESTERASE YAEI"/>
    <property type="match status" value="1"/>
</dbReference>
<dbReference type="InterPro" id="IPR004843">
    <property type="entry name" value="Calcineurin-like_PHP"/>
</dbReference>
<evidence type="ECO:0000256" key="2">
    <source>
        <dbReference type="ARBA" id="ARBA00022801"/>
    </source>
</evidence>
<dbReference type="Proteomes" id="UP001165460">
    <property type="component" value="Unassembled WGS sequence"/>
</dbReference>
<feature type="transmembrane region" description="Helical" evidence="3">
    <location>
        <begin position="37"/>
        <end position="55"/>
    </location>
</feature>
<keyword evidence="3" id="KW-1133">Transmembrane helix</keyword>
<organism evidence="5 6">
    <name type="scientific">Pedobacter montanisoli</name>
    <dbReference type="NCBI Taxonomy" id="2923277"/>
    <lineage>
        <taxon>Bacteria</taxon>
        <taxon>Pseudomonadati</taxon>
        <taxon>Bacteroidota</taxon>
        <taxon>Sphingobacteriia</taxon>
        <taxon>Sphingobacteriales</taxon>
        <taxon>Sphingobacteriaceae</taxon>
        <taxon>Pedobacter</taxon>
    </lineage>
</organism>
<dbReference type="SUPFAM" id="SSF56300">
    <property type="entry name" value="Metallo-dependent phosphatases"/>
    <property type="match status" value="1"/>
</dbReference>
<sequence length="411" mass="47373">MRRKNLTTPLAIVSIAFLLINFYVFGGLRFIISNPVFPYLFWGFAGILVSCAYLATLRIQNKEPDRFFTVTIHSFIIYLASEILFSVFLLINDILSFFRAVPYYFETYSFIIPGRSLILVEMGTALSVFLCLLFIYGILWGKYQYRVIKHVLYFDDLPKAFEGFTITQISDIHAGSFNNARQVQKGINLINKQHSDLFVFTGDLVNNRSEEIVPWINHFSQIKAKYGQFSVLGNHDYGDYVKWPNEGEKAKNLQQLKDYHAQIGFRLLLDEHVTLTKGTQKIILAGIENWGIGFGQRGDLNKSLENTQVDDFKILLSHDPTHWEEEVKNHSSKIHLTLSGHTHGMQFGVEFFGIKWSPVSLRYKHWAGLKTENQRTININRGFGFLGFLGRVGIWPEITVIELRKNKIKPQ</sequence>
<evidence type="ECO:0000256" key="1">
    <source>
        <dbReference type="ARBA" id="ARBA00022723"/>
    </source>
</evidence>
<keyword evidence="3" id="KW-0472">Membrane</keyword>
<evidence type="ECO:0000256" key="3">
    <source>
        <dbReference type="SAM" id="Phobius"/>
    </source>
</evidence>
<accession>A0ABS9ZSI2</accession>
<evidence type="ECO:0000313" key="5">
    <source>
        <dbReference type="EMBL" id="MCJ0741546.1"/>
    </source>
</evidence>
<dbReference type="Gene3D" id="3.60.21.10">
    <property type="match status" value="1"/>
</dbReference>
<dbReference type="InterPro" id="IPR051158">
    <property type="entry name" value="Metallophosphoesterase_sf"/>
</dbReference>
<comment type="caution">
    <text evidence="5">The sequence shown here is derived from an EMBL/GenBank/DDBJ whole genome shotgun (WGS) entry which is preliminary data.</text>
</comment>
<keyword evidence="2" id="KW-0378">Hydrolase</keyword>
<feature type="transmembrane region" description="Helical" evidence="3">
    <location>
        <begin position="12"/>
        <end position="31"/>
    </location>
</feature>
<dbReference type="PANTHER" id="PTHR31302">
    <property type="entry name" value="TRANSMEMBRANE PROTEIN WITH METALLOPHOSPHOESTERASE DOMAIN-RELATED"/>
    <property type="match status" value="1"/>
</dbReference>
<reference evidence="5" key="1">
    <citation type="submission" date="2022-03" db="EMBL/GenBank/DDBJ databases">
        <authorList>
            <person name="Woo C.Y."/>
        </authorList>
    </citation>
    <scope>NUCLEOTIDE SEQUENCE</scope>
    <source>
        <strain evidence="5">CYS-01</strain>
    </source>
</reference>
<feature type="domain" description="Calcineurin-like phosphoesterase" evidence="4">
    <location>
        <begin position="165"/>
        <end position="344"/>
    </location>
</feature>
<protein>
    <submittedName>
        <fullName evidence="5">Metallophosphoesterase</fullName>
    </submittedName>
</protein>
<evidence type="ECO:0000313" key="6">
    <source>
        <dbReference type="Proteomes" id="UP001165460"/>
    </source>
</evidence>
<gene>
    <name evidence="5" type="ORF">MMF97_02405</name>
</gene>
<dbReference type="Pfam" id="PF00149">
    <property type="entry name" value="Metallophos"/>
    <property type="match status" value="1"/>
</dbReference>
<evidence type="ECO:0000259" key="4">
    <source>
        <dbReference type="Pfam" id="PF00149"/>
    </source>
</evidence>
<dbReference type="RefSeq" id="WP_243358662.1">
    <property type="nucleotide sequence ID" value="NZ_JALGBH010000001.1"/>
</dbReference>
<dbReference type="EMBL" id="JALGBH010000001">
    <property type="protein sequence ID" value="MCJ0741546.1"/>
    <property type="molecule type" value="Genomic_DNA"/>
</dbReference>